<reference evidence="8 9" key="1">
    <citation type="submission" date="2014-11" db="EMBL/GenBank/DDBJ databases">
        <authorList>
            <person name="Zhu J."/>
            <person name="Qi W."/>
            <person name="Song R."/>
        </authorList>
    </citation>
    <scope>NUCLEOTIDE SEQUENCE [LARGE SCALE GENOMIC DNA]</scope>
</reference>
<dbReference type="InterPro" id="IPR045877">
    <property type="entry name" value="ZFP36-like"/>
</dbReference>
<accession>A0A0G4H2C0</accession>
<dbReference type="VEuPathDB" id="CryptoDB:Vbra_19397"/>
<feature type="domain" description="C3H1-type" evidence="7">
    <location>
        <begin position="15"/>
        <end position="42"/>
    </location>
</feature>
<feature type="zinc finger region" description="C3H1-type" evidence="5">
    <location>
        <begin position="15"/>
        <end position="42"/>
    </location>
</feature>
<dbReference type="InParanoid" id="A0A0G4H2C0"/>
<organism evidence="8 9">
    <name type="scientific">Vitrella brassicaformis (strain CCMP3155)</name>
    <dbReference type="NCBI Taxonomy" id="1169540"/>
    <lineage>
        <taxon>Eukaryota</taxon>
        <taxon>Sar</taxon>
        <taxon>Alveolata</taxon>
        <taxon>Colpodellida</taxon>
        <taxon>Vitrellaceae</taxon>
        <taxon>Vitrella</taxon>
    </lineage>
</organism>
<dbReference type="InterPro" id="IPR036855">
    <property type="entry name" value="Znf_CCCH_sf"/>
</dbReference>
<evidence type="ECO:0000256" key="4">
    <source>
        <dbReference type="ARBA" id="ARBA00022833"/>
    </source>
</evidence>
<dbReference type="InterPro" id="IPR001841">
    <property type="entry name" value="Znf_RING"/>
</dbReference>
<feature type="domain" description="C3H1-type" evidence="7">
    <location>
        <begin position="85"/>
        <end position="111"/>
    </location>
</feature>
<keyword evidence="9" id="KW-1185">Reference proteome</keyword>
<dbReference type="PhylomeDB" id="A0A0G4H2C0"/>
<gene>
    <name evidence="8" type="ORF">Vbra_19397</name>
</gene>
<evidence type="ECO:0000259" key="6">
    <source>
        <dbReference type="PROSITE" id="PS50089"/>
    </source>
</evidence>
<keyword evidence="2" id="KW-0677">Repeat</keyword>
<sequence length="220" mass="25641">MEPSSTFRALYHRQFYKTSICRWYRLGKCTLGANCRFAHGPEEQRGPPDLRGTALCPVLMTYGQCHKVRCGYAHSKEELRATPVFQKKVLCKAWLRGGCDNSRCRWAHGMEELEQNRPKSYLPQPQAFQIPKEDQLDRRMRVAPQAEHLVEEEKRLICLVCMEKERAILLRPCNHFVLCEDCYEKLCNDASSLEGVDGESERPQCPKCRYEVKDHLRVFT</sequence>
<dbReference type="PANTHER" id="PTHR12547">
    <property type="entry name" value="CCCH ZINC FINGER/TIS11-RELATED"/>
    <property type="match status" value="1"/>
</dbReference>
<dbReference type="GO" id="GO:0008270">
    <property type="term" value="F:zinc ion binding"/>
    <property type="evidence" value="ECO:0007669"/>
    <property type="project" value="UniProtKB-KW"/>
</dbReference>
<evidence type="ECO:0000256" key="1">
    <source>
        <dbReference type="ARBA" id="ARBA00022723"/>
    </source>
</evidence>
<dbReference type="Pfam" id="PF13920">
    <property type="entry name" value="zf-C3HC4_3"/>
    <property type="match status" value="1"/>
</dbReference>
<evidence type="ECO:0000313" key="8">
    <source>
        <dbReference type="EMBL" id="CEM37798.1"/>
    </source>
</evidence>
<feature type="domain" description="RING-type" evidence="6">
    <location>
        <begin position="158"/>
        <end position="209"/>
    </location>
</feature>
<dbReference type="AlphaFoldDB" id="A0A0G4H2C0"/>
<keyword evidence="4 5" id="KW-0862">Zinc</keyword>
<name>A0A0G4H2C0_VITBC</name>
<evidence type="ECO:0000313" key="9">
    <source>
        <dbReference type="Proteomes" id="UP000041254"/>
    </source>
</evidence>
<proteinExistence type="predicted"/>
<dbReference type="SMART" id="SM00356">
    <property type="entry name" value="ZnF_C3H1"/>
    <property type="match status" value="3"/>
</dbReference>
<evidence type="ECO:0000259" key="7">
    <source>
        <dbReference type="PROSITE" id="PS50103"/>
    </source>
</evidence>
<evidence type="ECO:0000256" key="5">
    <source>
        <dbReference type="PROSITE-ProRule" id="PRU00723"/>
    </source>
</evidence>
<dbReference type="Gene3D" id="4.10.1000.10">
    <property type="entry name" value="Zinc finger, CCCH-type"/>
    <property type="match status" value="1"/>
</dbReference>
<keyword evidence="1 5" id="KW-0479">Metal-binding</keyword>
<dbReference type="Proteomes" id="UP000041254">
    <property type="component" value="Unassembled WGS sequence"/>
</dbReference>
<dbReference type="Gene3D" id="3.30.40.10">
    <property type="entry name" value="Zinc/RING finger domain, C3HC4 (zinc finger)"/>
    <property type="match status" value="1"/>
</dbReference>
<dbReference type="OrthoDB" id="250836at2759"/>
<dbReference type="SMART" id="SM00184">
    <property type="entry name" value="RING"/>
    <property type="match status" value="1"/>
</dbReference>
<dbReference type="SUPFAM" id="SSF90229">
    <property type="entry name" value="CCCH zinc finger"/>
    <property type="match status" value="1"/>
</dbReference>
<dbReference type="PROSITE" id="PS50089">
    <property type="entry name" value="ZF_RING_2"/>
    <property type="match status" value="1"/>
</dbReference>
<dbReference type="InterPro" id="IPR013083">
    <property type="entry name" value="Znf_RING/FYVE/PHD"/>
</dbReference>
<dbReference type="SUPFAM" id="SSF57850">
    <property type="entry name" value="RING/U-box"/>
    <property type="match status" value="1"/>
</dbReference>
<dbReference type="GO" id="GO:0003729">
    <property type="term" value="F:mRNA binding"/>
    <property type="evidence" value="ECO:0007669"/>
    <property type="project" value="InterPro"/>
</dbReference>
<dbReference type="PROSITE" id="PS50103">
    <property type="entry name" value="ZF_C3H1"/>
    <property type="match status" value="2"/>
</dbReference>
<keyword evidence="3 5" id="KW-0863">Zinc-finger</keyword>
<feature type="zinc finger region" description="C3H1-type" evidence="5">
    <location>
        <begin position="85"/>
        <end position="111"/>
    </location>
</feature>
<dbReference type="Gene3D" id="3.30.1370.210">
    <property type="match status" value="1"/>
</dbReference>
<evidence type="ECO:0000256" key="2">
    <source>
        <dbReference type="ARBA" id="ARBA00022737"/>
    </source>
</evidence>
<protein>
    <submittedName>
        <fullName evidence="8">Uncharacterized protein</fullName>
    </submittedName>
</protein>
<dbReference type="InterPro" id="IPR000571">
    <property type="entry name" value="Znf_CCCH"/>
</dbReference>
<dbReference type="EMBL" id="CDMY01000954">
    <property type="protein sequence ID" value="CEM37798.1"/>
    <property type="molecule type" value="Genomic_DNA"/>
</dbReference>
<dbReference type="Pfam" id="PF00642">
    <property type="entry name" value="zf-CCCH"/>
    <property type="match status" value="1"/>
</dbReference>
<evidence type="ECO:0000256" key="3">
    <source>
        <dbReference type="ARBA" id="ARBA00022771"/>
    </source>
</evidence>